<gene>
    <name evidence="2" type="ORF">Mal15_03470</name>
</gene>
<dbReference type="AlphaFoldDB" id="A0A5B9M8E6"/>
<organism evidence="2 3">
    <name type="scientific">Stieleria maiorica</name>
    <dbReference type="NCBI Taxonomy" id="2795974"/>
    <lineage>
        <taxon>Bacteria</taxon>
        <taxon>Pseudomonadati</taxon>
        <taxon>Planctomycetota</taxon>
        <taxon>Planctomycetia</taxon>
        <taxon>Pirellulales</taxon>
        <taxon>Pirellulaceae</taxon>
        <taxon>Stieleria</taxon>
    </lineage>
</organism>
<sequence length="340" mass="35984" precursor="true">MIAAMTGATLLMVSLASTVIISTSLVEPTDEDGRRTRDRVISDRINHDLRYATQIDATGSYSVSVERPDLGNQSQTLVYEAYLNGLTRSVSGGESTQLDPAAPSVNLHVDGYTAPTAGLQTMRPRIRAVSTAVTGGWSSSSLTIDLPDGARPGDLLLLAVVSRNAFFVSASPSGWQDLDYRFNTGILLELYGQWMTASTPGTYTLNYFWGGDLAVAMLAIEHANSSWPFGWAGASSGTSVAGVASTYPRPLENTATIGERTLNLQFIASTRAPTPQTSLGIASFTDCVNRVGSPGTTGECSLGIASRTGPMPSLTTTPHVLHQQSASWVTIAVEVEGDDE</sequence>
<protein>
    <submittedName>
        <fullName evidence="2">Uncharacterized protein</fullName>
    </submittedName>
</protein>
<name>A0A5B9M8E6_9BACT</name>
<keyword evidence="3" id="KW-1185">Reference proteome</keyword>
<accession>A0A5B9M8E6</accession>
<reference evidence="2 3" key="1">
    <citation type="submission" date="2019-02" db="EMBL/GenBank/DDBJ databases">
        <title>Planctomycetal bacteria perform biofilm scaping via a novel small molecule.</title>
        <authorList>
            <person name="Jeske O."/>
            <person name="Boedeker C."/>
            <person name="Wiegand S."/>
            <person name="Breitling P."/>
            <person name="Kallscheuer N."/>
            <person name="Jogler M."/>
            <person name="Rohde M."/>
            <person name="Petersen J."/>
            <person name="Medema M.H."/>
            <person name="Surup F."/>
            <person name="Jogler C."/>
        </authorList>
    </citation>
    <scope>NUCLEOTIDE SEQUENCE [LARGE SCALE GENOMIC DNA]</scope>
    <source>
        <strain evidence="2 3">Mal15</strain>
    </source>
</reference>
<feature type="signal peptide" evidence="1">
    <location>
        <begin position="1"/>
        <end position="18"/>
    </location>
</feature>
<evidence type="ECO:0000313" key="3">
    <source>
        <dbReference type="Proteomes" id="UP000321353"/>
    </source>
</evidence>
<keyword evidence="1" id="KW-0732">Signal</keyword>
<dbReference type="EMBL" id="CP036264">
    <property type="protein sequence ID" value="QEF96320.1"/>
    <property type="molecule type" value="Genomic_DNA"/>
</dbReference>
<feature type="chain" id="PRO_5023053213" evidence="1">
    <location>
        <begin position="19"/>
        <end position="340"/>
    </location>
</feature>
<proteinExistence type="predicted"/>
<dbReference type="KEGG" id="smam:Mal15_03470"/>
<evidence type="ECO:0000256" key="1">
    <source>
        <dbReference type="SAM" id="SignalP"/>
    </source>
</evidence>
<dbReference type="Proteomes" id="UP000321353">
    <property type="component" value="Chromosome"/>
</dbReference>
<evidence type="ECO:0000313" key="2">
    <source>
        <dbReference type="EMBL" id="QEF96320.1"/>
    </source>
</evidence>